<keyword evidence="4" id="KW-1185">Reference proteome</keyword>
<reference evidence="4" key="1">
    <citation type="submission" date="2016-10" db="EMBL/GenBank/DDBJ databases">
        <authorList>
            <person name="Varghese N."/>
            <person name="Submissions S."/>
        </authorList>
    </citation>
    <scope>NUCLEOTIDE SEQUENCE [LARGE SCALE GENOMIC DNA]</scope>
    <source>
        <strain evidence="4">DSM 11706</strain>
    </source>
</reference>
<keyword evidence="1" id="KW-1133">Transmembrane helix</keyword>
<dbReference type="STRING" id="126156.SAMN05421670_0386"/>
<name>A0A1I6BDH0_9BACI</name>
<evidence type="ECO:0000256" key="1">
    <source>
        <dbReference type="SAM" id="Phobius"/>
    </source>
</evidence>
<evidence type="ECO:0000313" key="4">
    <source>
        <dbReference type="Proteomes" id="UP000198734"/>
    </source>
</evidence>
<accession>A0A1I6BDH0</accession>
<dbReference type="PANTHER" id="PTHR21666">
    <property type="entry name" value="PEPTIDASE-RELATED"/>
    <property type="match status" value="1"/>
</dbReference>
<dbReference type="Proteomes" id="UP000198734">
    <property type="component" value="Unassembled WGS sequence"/>
</dbReference>
<dbReference type="EMBL" id="FOXU01000014">
    <property type="protein sequence ID" value="SFQ78929.1"/>
    <property type="molecule type" value="Genomic_DNA"/>
</dbReference>
<gene>
    <name evidence="3" type="ORF">SAMN05421670_0386</name>
</gene>
<dbReference type="InterPro" id="IPR011055">
    <property type="entry name" value="Dup_hybrid_motif"/>
</dbReference>
<proteinExistence type="predicted"/>
<dbReference type="Gene3D" id="2.70.70.10">
    <property type="entry name" value="Glucose Permease (Domain IIA)"/>
    <property type="match status" value="1"/>
</dbReference>
<protein>
    <submittedName>
        <fullName evidence="3">Stage II sporulation protein Q</fullName>
    </submittedName>
</protein>
<dbReference type="InterPro" id="IPR050570">
    <property type="entry name" value="Cell_wall_metabolism_enzyme"/>
</dbReference>
<dbReference type="Pfam" id="PF01551">
    <property type="entry name" value="Peptidase_M23"/>
    <property type="match status" value="1"/>
</dbReference>
<sequence length="221" mass="24687">MREEQKNNTSQKKNNNTPKKPWFWPLIYAGFSVAFVGMIWGYNVYVSDDSVKDSEWTDASKDPNSVTIETNAQAESMKYPFKETLLDNVEIVQHFYDMEADESTREKSILVFDHSYVMNTGVSLTMNSEPFEVVAAMSGKVEAVNLDPFVGDEIVLSHANGMVTKYRSVTGILVKVGDVVEQGDSLATATENEWNPTAGVHLQFEVLQDGVLVNPETLLAF</sequence>
<dbReference type="RefSeq" id="WP_093538705.1">
    <property type="nucleotide sequence ID" value="NZ_CP183885.1"/>
</dbReference>
<dbReference type="PANTHER" id="PTHR21666:SF291">
    <property type="entry name" value="STAGE II SPORULATION PROTEIN Q"/>
    <property type="match status" value="1"/>
</dbReference>
<keyword evidence="1" id="KW-0812">Transmembrane</keyword>
<dbReference type="SUPFAM" id="SSF51261">
    <property type="entry name" value="Duplicated hybrid motif"/>
    <property type="match status" value="1"/>
</dbReference>
<dbReference type="CDD" id="cd12797">
    <property type="entry name" value="M23_peptidase"/>
    <property type="match status" value="1"/>
</dbReference>
<dbReference type="GO" id="GO:0004222">
    <property type="term" value="F:metalloendopeptidase activity"/>
    <property type="evidence" value="ECO:0007669"/>
    <property type="project" value="TreeGrafter"/>
</dbReference>
<feature type="transmembrane region" description="Helical" evidence="1">
    <location>
        <begin position="21"/>
        <end position="42"/>
    </location>
</feature>
<evidence type="ECO:0000259" key="2">
    <source>
        <dbReference type="Pfam" id="PF01551"/>
    </source>
</evidence>
<dbReference type="AlphaFoldDB" id="A0A1I6BDH0"/>
<dbReference type="OrthoDB" id="2050153at2"/>
<organism evidence="3 4">
    <name type="scientific">Psychrobacillus psychrotolerans</name>
    <dbReference type="NCBI Taxonomy" id="126156"/>
    <lineage>
        <taxon>Bacteria</taxon>
        <taxon>Bacillati</taxon>
        <taxon>Bacillota</taxon>
        <taxon>Bacilli</taxon>
        <taxon>Bacillales</taxon>
        <taxon>Bacillaceae</taxon>
        <taxon>Psychrobacillus</taxon>
    </lineage>
</organism>
<feature type="domain" description="M23ase beta-sheet core" evidence="2">
    <location>
        <begin position="119"/>
        <end position="215"/>
    </location>
</feature>
<evidence type="ECO:0000313" key="3">
    <source>
        <dbReference type="EMBL" id="SFQ78929.1"/>
    </source>
</evidence>
<dbReference type="InterPro" id="IPR016047">
    <property type="entry name" value="M23ase_b-sheet_dom"/>
</dbReference>
<keyword evidence="1" id="KW-0472">Membrane</keyword>